<evidence type="ECO:0000256" key="6">
    <source>
        <dbReference type="PROSITE-ProRule" id="PRU00023"/>
    </source>
</evidence>
<reference evidence="8" key="2">
    <citation type="submission" date="2025-08" db="UniProtKB">
        <authorList>
            <consortium name="Ensembl"/>
        </authorList>
    </citation>
    <scope>IDENTIFICATION</scope>
</reference>
<dbReference type="CTD" id="140462"/>
<feature type="repeat" description="ANK" evidence="6">
    <location>
        <begin position="166"/>
        <end position="198"/>
    </location>
</feature>
<dbReference type="EMBL" id="AAPE02017434">
    <property type="status" value="NOT_ANNOTATED_CDS"/>
    <property type="molecule type" value="Genomic_DNA"/>
</dbReference>
<dbReference type="GO" id="GO:0043161">
    <property type="term" value="P:proteasome-mediated ubiquitin-dependent protein catabolic process"/>
    <property type="evidence" value="ECO:0007669"/>
    <property type="project" value="Ensembl"/>
</dbReference>
<keyword evidence="4" id="KW-0833">Ubl conjugation pathway</keyword>
<dbReference type="GO" id="GO:1990756">
    <property type="term" value="F:ubiquitin-like ligase-substrate adaptor activity"/>
    <property type="evidence" value="ECO:0007669"/>
    <property type="project" value="Ensembl"/>
</dbReference>
<dbReference type="InterPro" id="IPR036036">
    <property type="entry name" value="SOCS_box-like_dom_sf"/>
</dbReference>
<dbReference type="PROSITE" id="PS50088">
    <property type="entry name" value="ANK_REPEAT"/>
    <property type="match status" value="3"/>
</dbReference>
<dbReference type="PANTHER" id="PTHR24136">
    <property type="entry name" value="SOWAH (DROSOPHILA) HOMOLOG"/>
    <property type="match status" value="1"/>
</dbReference>
<reference evidence="8 9" key="1">
    <citation type="journal article" date="2011" name="Nature">
        <title>A high-resolution map of human evolutionary constraint using 29 mammals.</title>
        <authorList>
            <person name="Lindblad-Toh K."/>
            <person name="Garber M."/>
            <person name="Zuk O."/>
            <person name="Lin M.F."/>
            <person name="Parker B.J."/>
            <person name="Washietl S."/>
            <person name="Kheradpour P."/>
            <person name="Ernst J."/>
            <person name="Jordan G."/>
            <person name="Mauceli E."/>
            <person name="Ward L.D."/>
            <person name="Lowe C.B."/>
            <person name="Holloway A.K."/>
            <person name="Clamp M."/>
            <person name="Gnerre S."/>
            <person name="Alfoldi J."/>
            <person name="Beal K."/>
            <person name="Chang J."/>
            <person name="Clawson H."/>
            <person name="Cuff J."/>
            <person name="Di Palma F."/>
            <person name="Fitzgerald S."/>
            <person name="Flicek P."/>
            <person name="Guttman M."/>
            <person name="Hubisz M.J."/>
            <person name="Jaffe D.B."/>
            <person name="Jungreis I."/>
            <person name="Kent W.J."/>
            <person name="Kostka D."/>
            <person name="Lara M."/>
            <person name="Martins A.L."/>
            <person name="Massingham T."/>
            <person name="Moltke I."/>
            <person name="Raney B.J."/>
            <person name="Rasmussen M.D."/>
            <person name="Robinson J."/>
            <person name="Stark A."/>
            <person name="Vilella A.J."/>
            <person name="Wen J."/>
            <person name="Xie X."/>
            <person name="Zody M.C."/>
            <person name="Baldwin J."/>
            <person name="Bloom T."/>
            <person name="Chin C.W."/>
            <person name="Heiman D."/>
            <person name="Nicol R."/>
            <person name="Nusbaum C."/>
            <person name="Young S."/>
            <person name="Wilkinson J."/>
            <person name="Worley K.C."/>
            <person name="Kovar C.L."/>
            <person name="Muzny D.M."/>
            <person name="Gibbs R.A."/>
            <person name="Cree A."/>
            <person name="Dihn H.H."/>
            <person name="Fowler G."/>
            <person name="Jhangiani S."/>
            <person name="Joshi V."/>
            <person name="Lee S."/>
            <person name="Lewis L.R."/>
            <person name="Nazareth L.V."/>
            <person name="Okwuonu G."/>
            <person name="Santibanez J."/>
            <person name="Warren W.C."/>
            <person name="Mardis E.R."/>
            <person name="Weinstock G.M."/>
            <person name="Wilson R.K."/>
            <person name="Delehaunty K."/>
            <person name="Dooling D."/>
            <person name="Fronik C."/>
            <person name="Fulton L."/>
            <person name="Fulton B."/>
            <person name="Graves T."/>
            <person name="Minx P."/>
            <person name="Sodergren E."/>
            <person name="Birney E."/>
            <person name="Margulies E.H."/>
            <person name="Herrero J."/>
            <person name="Green E.D."/>
            <person name="Haussler D."/>
            <person name="Siepel A."/>
            <person name="Goldman N."/>
            <person name="Pollard K.S."/>
            <person name="Pedersen J.S."/>
            <person name="Lander E.S."/>
            <person name="Kellis M."/>
        </authorList>
    </citation>
    <scope>NUCLEOTIDE SEQUENCE [LARGE SCALE GENOMIC DNA]</scope>
</reference>
<evidence type="ECO:0000259" key="7">
    <source>
        <dbReference type="PROSITE" id="PS50225"/>
    </source>
</evidence>
<dbReference type="Proteomes" id="UP000001074">
    <property type="component" value="Unassembled WGS sequence"/>
</dbReference>
<dbReference type="Pfam" id="PF00023">
    <property type="entry name" value="Ank"/>
    <property type="match status" value="1"/>
</dbReference>
<dbReference type="Gene3D" id="1.25.40.20">
    <property type="entry name" value="Ankyrin repeat-containing domain"/>
    <property type="match status" value="1"/>
</dbReference>
<evidence type="ECO:0000256" key="1">
    <source>
        <dbReference type="ARBA" id="ARBA00004906"/>
    </source>
</evidence>
<dbReference type="eggNOG" id="KOG0504">
    <property type="taxonomic scope" value="Eukaryota"/>
</dbReference>
<evidence type="ECO:0000313" key="8">
    <source>
        <dbReference type="Ensembl" id="ENSMLUP00000016140.1"/>
    </source>
</evidence>
<dbReference type="SUPFAM" id="SSF158235">
    <property type="entry name" value="SOCS box-like"/>
    <property type="match status" value="1"/>
</dbReference>
<dbReference type="GO" id="GO:0045732">
    <property type="term" value="P:positive regulation of protein catabolic process"/>
    <property type="evidence" value="ECO:0007669"/>
    <property type="project" value="Ensembl"/>
</dbReference>
<dbReference type="OrthoDB" id="3246549at2759"/>
<dbReference type="GO" id="GO:0035556">
    <property type="term" value="P:intracellular signal transduction"/>
    <property type="evidence" value="ECO:0007669"/>
    <property type="project" value="InterPro"/>
</dbReference>
<dbReference type="OMA" id="QHHKITG"/>
<organism evidence="8 9">
    <name type="scientific">Myotis lucifugus</name>
    <name type="common">Little brown bat</name>
    <dbReference type="NCBI Taxonomy" id="59463"/>
    <lineage>
        <taxon>Eukaryota</taxon>
        <taxon>Metazoa</taxon>
        <taxon>Chordata</taxon>
        <taxon>Craniata</taxon>
        <taxon>Vertebrata</taxon>
        <taxon>Euteleostomi</taxon>
        <taxon>Mammalia</taxon>
        <taxon>Eutheria</taxon>
        <taxon>Laurasiatheria</taxon>
        <taxon>Chiroptera</taxon>
        <taxon>Yangochiroptera</taxon>
        <taxon>Vespertilionidae</taxon>
        <taxon>Myotis</taxon>
    </lineage>
</organism>
<dbReference type="FunFam" id="1.25.40.20:FF:000016">
    <property type="entry name" value="Ankyrin repeat and SOCS box containing 5"/>
    <property type="match status" value="1"/>
</dbReference>
<feature type="domain" description="SOCS box" evidence="7">
    <location>
        <begin position="244"/>
        <end position="294"/>
    </location>
</feature>
<comment type="similarity">
    <text evidence="2">Belongs to the ankyrin SOCS box (ASB) family.</text>
</comment>
<dbReference type="FunFam" id="1.10.750.20:FF:000001">
    <property type="entry name" value="Ankyrin repeat and SOCS box containing 1"/>
    <property type="match status" value="1"/>
</dbReference>
<dbReference type="InterPro" id="IPR051573">
    <property type="entry name" value="Ankyrin-SOCS_box_domain"/>
</dbReference>
<dbReference type="Ensembl" id="ENSMLUT00000017700.1">
    <property type="protein sequence ID" value="ENSMLUP00000016140.1"/>
    <property type="gene ID" value="ENSMLUG00000017696.1"/>
</dbReference>
<evidence type="ECO:0000313" key="9">
    <source>
        <dbReference type="Proteomes" id="UP000001074"/>
    </source>
</evidence>
<dbReference type="Pfam" id="PF12796">
    <property type="entry name" value="Ank_2"/>
    <property type="match status" value="2"/>
</dbReference>
<dbReference type="GO" id="GO:0031466">
    <property type="term" value="C:Cul5-RING ubiquitin ligase complex"/>
    <property type="evidence" value="ECO:0007669"/>
    <property type="project" value="Ensembl"/>
</dbReference>
<dbReference type="GeneID" id="102422873"/>
<dbReference type="KEGG" id="mlf:102422873"/>
<evidence type="ECO:0000256" key="5">
    <source>
        <dbReference type="ARBA" id="ARBA00023043"/>
    </source>
</evidence>
<dbReference type="AlphaFoldDB" id="G1PXH1"/>
<dbReference type="PANTHER" id="PTHR24136:SF17">
    <property type="entry name" value="ANKYRIN REPEAT AND SOCS BOX PROTEIN 9"/>
    <property type="match status" value="1"/>
</dbReference>
<dbReference type="InterPro" id="IPR001496">
    <property type="entry name" value="SOCS_box"/>
</dbReference>
<dbReference type="Pfam" id="PF07525">
    <property type="entry name" value="SOCS_box"/>
    <property type="match status" value="1"/>
</dbReference>
<dbReference type="GeneTree" id="ENSGT00940000157160"/>
<comment type="pathway">
    <text evidence="1">Protein modification; protein ubiquitination.</text>
</comment>
<reference evidence="8" key="3">
    <citation type="submission" date="2025-09" db="UniProtKB">
        <authorList>
            <consortium name="Ensembl"/>
        </authorList>
    </citation>
    <scope>IDENTIFICATION</scope>
</reference>
<dbReference type="UniPathway" id="UPA00143"/>
<dbReference type="RefSeq" id="XP_014311212.1">
    <property type="nucleotide sequence ID" value="XM_014455726.2"/>
</dbReference>
<keyword evidence="9" id="KW-1185">Reference proteome</keyword>
<gene>
    <name evidence="8" type="primary">ASB9</name>
</gene>
<dbReference type="InterPro" id="IPR002110">
    <property type="entry name" value="Ankyrin_rpt"/>
</dbReference>
<dbReference type="PROSITE" id="PS50225">
    <property type="entry name" value="SOCS"/>
    <property type="match status" value="1"/>
</dbReference>
<keyword evidence="5 6" id="KW-0040">ANK repeat</keyword>
<proteinExistence type="inferred from homology"/>
<evidence type="ECO:0000256" key="2">
    <source>
        <dbReference type="ARBA" id="ARBA00005949"/>
    </source>
</evidence>
<dbReference type="InParanoid" id="G1PXH1"/>
<feature type="repeat" description="ANK" evidence="6">
    <location>
        <begin position="68"/>
        <end position="100"/>
    </location>
</feature>
<protein>
    <submittedName>
        <fullName evidence="8">Ankyrin repeat and SOCS box containing 9</fullName>
    </submittedName>
</protein>
<dbReference type="PROSITE" id="PS50297">
    <property type="entry name" value="ANK_REP_REGION"/>
    <property type="match status" value="3"/>
</dbReference>
<dbReference type="HOGENOM" id="CLU_000134_4_0_1"/>
<dbReference type="SMART" id="SM00969">
    <property type="entry name" value="SOCS_box"/>
    <property type="match status" value="1"/>
</dbReference>
<dbReference type="InterPro" id="IPR036770">
    <property type="entry name" value="Ankyrin_rpt-contain_sf"/>
</dbReference>
<evidence type="ECO:0000256" key="3">
    <source>
        <dbReference type="ARBA" id="ARBA00022737"/>
    </source>
</evidence>
<dbReference type="SMART" id="SM00248">
    <property type="entry name" value="ANK"/>
    <property type="match status" value="6"/>
</dbReference>
<keyword evidence="3" id="KW-0677">Repeat</keyword>
<name>G1PXH1_MYOLU</name>
<dbReference type="GO" id="GO:0016567">
    <property type="term" value="P:protein ubiquitination"/>
    <property type="evidence" value="ECO:0007669"/>
    <property type="project" value="UniProtKB-UniPathway"/>
</dbReference>
<accession>G1PXH1</accession>
<feature type="repeat" description="ANK" evidence="6">
    <location>
        <begin position="198"/>
        <end position="230"/>
    </location>
</feature>
<evidence type="ECO:0000256" key="4">
    <source>
        <dbReference type="ARBA" id="ARBA00022786"/>
    </source>
</evidence>
<dbReference type="STRING" id="59463.ENSMLUP00000016140"/>
<dbReference type="Gene3D" id="1.10.750.20">
    <property type="entry name" value="SOCS box"/>
    <property type="match status" value="1"/>
</dbReference>
<sequence>MDREPPSRIGSKPSDLGDFSATRFLSNPLMGGVESDWSPMHEAAINGRLLSLRRLISQGWGVNIITADCVSPLHEACLGGHPACASILLKHGAEVDGVTTDWHTPLFNACVSGSQECVNLLLQYGASPHPACDLASPIHEAAKRGHMGCIESIAAHGGNIDYHISHLGTPLYLACENKQIACVKKLLESGVNVNRGRDLESPLHAVARASNEEMATLLLDFGADMQAKNAEGKRPFELVSPDDPLFQLFMQREEPPSLMQLCRLQIRKCFGIQQHHKINELLLPDELKNFLLHS</sequence>
<dbReference type="FunCoup" id="G1PXH1">
    <property type="interactions" value="40"/>
</dbReference>
<dbReference type="SUPFAM" id="SSF48403">
    <property type="entry name" value="Ankyrin repeat"/>
    <property type="match status" value="1"/>
</dbReference>